<protein>
    <recommendedName>
        <fullName evidence="1">Reverse transcriptase domain-containing protein</fullName>
    </recommendedName>
</protein>
<dbReference type="Proteomes" id="UP001159363">
    <property type="component" value="Chromosome 9"/>
</dbReference>
<proteinExistence type="predicted"/>
<evidence type="ECO:0000259" key="1">
    <source>
        <dbReference type="PROSITE" id="PS50878"/>
    </source>
</evidence>
<keyword evidence="3" id="KW-1185">Reference proteome</keyword>
<evidence type="ECO:0000313" key="2">
    <source>
        <dbReference type="EMBL" id="KAJ8874340.1"/>
    </source>
</evidence>
<dbReference type="EMBL" id="JARBHB010000010">
    <property type="protein sequence ID" value="KAJ8874340.1"/>
    <property type="molecule type" value="Genomic_DNA"/>
</dbReference>
<feature type="domain" description="Reverse transcriptase" evidence="1">
    <location>
        <begin position="1"/>
        <end position="82"/>
    </location>
</feature>
<name>A0ABQ9GQN1_9NEOP</name>
<reference evidence="2 3" key="1">
    <citation type="submission" date="2023-02" db="EMBL/GenBank/DDBJ databases">
        <title>LHISI_Scaffold_Assembly.</title>
        <authorList>
            <person name="Stuart O.P."/>
            <person name="Cleave R."/>
            <person name="Magrath M.J.L."/>
            <person name="Mikheyev A.S."/>
        </authorList>
    </citation>
    <scope>NUCLEOTIDE SEQUENCE [LARGE SCALE GENOMIC DNA]</scope>
    <source>
        <strain evidence="2">Daus_M_001</strain>
        <tissue evidence="2">Leg muscle</tissue>
    </source>
</reference>
<dbReference type="InterPro" id="IPR000477">
    <property type="entry name" value="RT_dom"/>
</dbReference>
<gene>
    <name evidence="2" type="ORF">PR048_025186</name>
</gene>
<dbReference type="PROSITE" id="PS50878">
    <property type="entry name" value="RT_POL"/>
    <property type="match status" value="1"/>
</dbReference>
<comment type="caution">
    <text evidence="2">The sequence shown here is derived from an EMBL/GenBank/DDBJ whole genome shotgun (WGS) entry which is preliminary data.</text>
</comment>
<organism evidence="2 3">
    <name type="scientific">Dryococelus australis</name>
    <dbReference type="NCBI Taxonomy" id="614101"/>
    <lineage>
        <taxon>Eukaryota</taxon>
        <taxon>Metazoa</taxon>
        <taxon>Ecdysozoa</taxon>
        <taxon>Arthropoda</taxon>
        <taxon>Hexapoda</taxon>
        <taxon>Insecta</taxon>
        <taxon>Pterygota</taxon>
        <taxon>Neoptera</taxon>
        <taxon>Polyneoptera</taxon>
        <taxon>Phasmatodea</taxon>
        <taxon>Verophasmatodea</taxon>
        <taxon>Anareolatae</taxon>
        <taxon>Phasmatidae</taxon>
        <taxon>Eurycanthinae</taxon>
        <taxon>Dryococelus</taxon>
    </lineage>
</organism>
<sequence>MQYADDTALLFAGEDVPILQARVQSGLRSLSHYYDNLGIHPNPAKTSCVIYTKRHRRSPPPPTLQAAILSWSPVAKYLGEHLDAPLTWHHHIAVMVGWAKELLSNLSPVLTLACPLSQDDRVCLWRALVLPVLTYTAVVWAYAPPSCYRPVVWAYNAALRLILGHPCWTVVAALYEMAGVQSPAALIRQLASRFYPQGAAHFNPFIAEIGDYDIESPGPHRWIRDFLHDDPP</sequence>
<evidence type="ECO:0000313" key="3">
    <source>
        <dbReference type="Proteomes" id="UP001159363"/>
    </source>
</evidence>
<accession>A0ABQ9GQN1</accession>